<keyword evidence="2" id="KW-0238">DNA-binding</keyword>
<evidence type="ECO:0000259" key="4">
    <source>
        <dbReference type="PROSITE" id="PS50043"/>
    </source>
</evidence>
<dbReference type="EMBL" id="CP002000">
    <property type="protein sequence ID" value="ADJ48175.1"/>
    <property type="molecule type" value="Genomic_DNA"/>
</dbReference>
<dbReference type="SUPFAM" id="SSF46894">
    <property type="entry name" value="C-terminal effector domain of the bipartite response regulators"/>
    <property type="match status" value="1"/>
</dbReference>
<evidence type="ECO:0000313" key="6">
    <source>
        <dbReference type="Proteomes" id="UP000000328"/>
    </source>
</evidence>
<reference evidence="5 6" key="1">
    <citation type="journal article" date="2010" name="Cell Res.">
        <title>Complete genome sequence of the rifamycin SV-producing Amycolatopsis mediterranei U32 revealed its genetic characteristics in phylogeny and metabolism.</title>
        <authorList>
            <person name="Zhao W."/>
            <person name="Zhong Y."/>
            <person name="Yuan H."/>
            <person name="Wang J."/>
            <person name="Zheng H."/>
            <person name="Wang Y."/>
            <person name="Cen X."/>
            <person name="Xu F."/>
            <person name="Bai J."/>
            <person name="Han X."/>
            <person name="Lu G."/>
            <person name="Zhu Y."/>
            <person name="Shao Z."/>
            <person name="Yan H."/>
            <person name="Li C."/>
            <person name="Peng N."/>
            <person name="Zhang Z."/>
            <person name="Zhang Y."/>
            <person name="Lin W."/>
            <person name="Fan Y."/>
            <person name="Qin Z."/>
            <person name="Hu Y."/>
            <person name="Zhu B."/>
            <person name="Wang S."/>
            <person name="Ding X."/>
            <person name="Zhao G.P."/>
        </authorList>
    </citation>
    <scope>NUCLEOTIDE SEQUENCE [LARGE SCALE GENOMIC DNA]</scope>
    <source>
        <strain evidence="6">U-32</strain>
    </source>
</reference>
<dbReference type="InterPro" id="IPR000792">
    <property type="entry name" value="Tscrpt_reg_LuxR_C"/>
</dbReference>
<dbReference type="PROSITE" id="PS50043">
    <property type="entry name" value="HTH_LUXR_2"/>
    <property type="match status" value="1"/>
</dbReference>
<proteinExistence type="predicted"/>
<feature type="domain" description="HTH luxR-type" evidence="4">
    <location>
        <begin position="118"/>
        <end position="183"/>
    </location>
</feature>
<dbReference type="GO" id="GO:0003677">
    <property type="term" value="F:DNA binding"/>
    <property type="evidence" value="ECO:0007669"/>
    <property type="project" value="UniProtKB-KW"/>
</dbReference>
<dbReference type="OrthoDB" id="9808843at2"/>
<keyword evidence="1" id="KW-0805">Transcription regulation</keyword>
<dbReference type="PROSITE" id="PS00622">
    <property type="entry name" value="HTH_LUXR_1"/>
    <property type="match status" value="1"/>
</dbReference>
<dbReference type="AlphaFoldDB" id="A0A0H3DAY3"/>
<dbReference type="PRINTS" id="PR00038">
    <property type="entry name" value="HTHLUXR"/>
</dbReference>
<dbReference type="HOGENOM" id="CLU_000445_90_8_11"/>
<name>A0A0H3DAY3_AMYMU</name>
<dbReference type="KEGG" id="amd:AMED_6443"/>
<dbReference type="Gene3D" id="3.40.50.2300">
    <property type="match status" value="1"/>
</dbReference>
<dbReference type="PATRIC" id="fig|749927.5.peg.6698"/>
<evidence type="ECO:0000256" key="2">
    <source>
        <dbReference type="ARBA" id="ARBA00023125"/>
    </source>
</evidence>
<dbReference type="InterPro" id="IPR036388">
    <property type="entry name" value="WH-like_DNA-bd_sf"/>
</dbReference>
<dbReference type="PANTHER" id="PTHR44688">
    <property type="entry name" value="DNA-BINDING TRANSCRIPTIONAL ACTIVATOR DEVR_DOSR"/>
    <property type="match status" value="1"/>
</dbReference>
<sequence length="195" mass="20708">MSAGFDALLGGDVEIVAVNPDVVVADSALAETVESLLAGLNSPPVDRVVLLVPECPSSSLLQEAVEAGVRGFVVRDGPIDETLRAIRAVHAGLPWFDSSVAHRLLRLIADRRQGGGWSAFKDDPFTPREREVVECLAEGMSNTEIAARMSMAQRTVKYHVSHVLAKLGARDRAHAVALAYGSGFRAVRSGAGARP</sequence>
<dbReference type="GO" id="GO:0006355">
    <property type="term" value="P:regulation of DNA-templated transcription"/>
    <property type="evidence" value="ECO:0007669"/>
    <property type="project" value="InterPro"/>
</dbReference>
<dbReference type="eggNOG" id="COG2197">
    <property type="taxonomic scope" value="Bacteria"/>
</dbReference>
<dbReference type="Proteomes" id="UP000000328">
    <property type="component" value="Chromosome"/>
</dbReference>
<organism evidence="5 6">
    <name type="scientific">Amycolatopsis mediterranei (strain U-32)</name>
    <dbReference type="NCBI Taxonomy" id="749927"/>
    <lineage>
        <taxon>Bacteria</taxon>
        <taxon>Bacillati</taxon>
        <taxon>Actinomycetota</taxon>
        <taxon>Actinomycetes</taxon>
        <taxon>Pseudonocardiales</taxon>
        <taxon>Pseudonocardiaceae</taxon>
        <taxon>Amycolatopsis</taxon>
    </lineage>
</organism>
<accession>A0A0H3DAY3</accession>
<evidence type="ECO:0000256" key="3">
    <source>
        <dbReference type="ARBA" id="ARBA00023163"/>
    </source>
</evidence>
<keyword evidence="3" id="KW-0804">Transcription</keyword>
<evidence type="ECO:0000313" key="5">
    <source>
        <dbReference type="EMBL" id="ADJ48175.1"/>
    </source>
</evidence>
<dbReference type="InterPro" id="IPR016032">
    <property type="entry name" value="Sig_transdc_resp-reg_C-effctor"/>
</dbReference>
<protein>
    <submittedName>
        <fullName evidence="5">LuxR family transcriptional regulator</fullName>
    </submittedName>
</protein>
<dbReference type="Gene3D" id="1.10.10.10">
    <property type="entry name" value="Winged helix-like DNA-binding domain superfamily/Winged helix DNA-binding domain"/>
    <property type="match status" value="1"/>
</dbReference>
<dbReference type="Pfam" id="PF00196">
    <property type="entry name" value="GerE"/>
    <property type="match status" value="1"/>
</dbReference>
<dbReference type="CDD" id="cd06170">
    <property type="entry name" value="LuxR_C_like"/>
    <property type="match status" value="1"/>
</dbReference>
<gene>
    <name evidence="5" type="ordered locus">AMED_6443</name>
</gene>
<dbReference type="PANTHER" id="PTHR44688:SF16">
    <property type="entry name" value="DNA-BINDING TRANSCRIPTIONAL ACTIVATOR DEVR_DOSR"/>
    <property type="match status" value="1"/>
</dbReference>
<evidence type="ECO:0000256" key="1">
    <source>
        <dbReference type="ARBA" id="ARBA00023015"/>
    </source>
</evidence>
<dbReference type="SMART" id="SM00421">
    <property type="entry name" value="HTH_LUXR"/>
    <property type="match status" value="1"/>
</dbReference>